<organism evidence="2">
    <name type="scientific">bioreactor metagenome</name>
    <dbReference type="NCBI Taxonomy" id="1076179"/>
    <lineage>
        <taxon>unclassified sequences</taxon>
        <taxon>metagenomes</taxon>
        <taxon>ecological metagenomes</taxon>
    </lineage>
</organism>
<dbReference type="EMBL" id="VSSQ01000019">
    <property type="protein sequence ID" value="MPL63014.1"/>
    <property type="molecule type" value="Genomic_DNA"/>
</dbReference>
<keyword evidence="2" id="KW-0418">Kinase</keyword>
<dbReference type="InterPro" id="IPR004399">
    <property type="entry name" value="HMP/HMP-P_kinase_dom"/>
</dbReference>
<dbReference type="SUPFAM" id="SSF53613">
    <property type="entry name" value="Ribokinase-like"/>
    <property type="match status" value="1"/>
</dbReference>
<dbReference type="GO" id="GO:0008902">
    <property type="term" value="F:hydroxymethylpyrimidine kinase activity"/>
    <property type="evidence" value="ECO:0007669"/>
    <property type="project" value="UniProtKB-EC"/>
</dbReference>
<evidence type="ECO:0000313" key="2">
    <source>
        <dbReference type="EMBL" id="MPL63014.1"/>
    </source>
</evidence>
<reference evidence="2" key="1">
    <citation type="submission" date="2019-08" db="EMBL/GenBank/DDBJ databases">
        <authorList>
            <person name="Kucharzyk K."/>
            <person name="Murdoch R.W."/>
            <person name="Higgins S."/>
            <person name="Loffler F."/>
        </authorList>
    </citation>
    <scope>NUCLEOTIDE SEQUENCE</scope>
</reference>
<dbReference type="Pfam" id="PF08543">
    <property type="entry name" value="Phos_pyr_kin"/>
    <property type="match status" value="1"/>
</dbReference>
<evidence type="ECO:0000259" key="1">
    <source>
        <dbReference type="Pfam" id="PF08543"/>
    </source>
</evidence>
<dbReference type="EC" id="2.7.1.49" evidence="2"/>
<dbReference type="CDD" id="cd01169">
    <property type="entry name" value="HMPP_kinase"/>
    <property type="match status" value="1"/>
</dbReference>
<sequence length="264" mass="28547">MMGISIAGLDPSGGAGIIADIKTFSALEIHGTSVITALTAQNPSEVFSLMPIDKGYIKEQFDSIFAEYGENIKYGKTGMLYSPEIIKTVAKKIKEYDINIIVDPVMVASAGESLLKEKKDMKNSKETIANALKKYILPQATITTPNISEAEVLAGMKINNPEDAKNAAYEIGRICNVIITGGHLNGINTIFNKFNDTLKTIEKSLINTTNTHGSGCTFSAALTGYLIKNNDLNKAIKKSLDFTEIAIKNGQYGTLKQNNCLGLK</sequence>
<dbReference type="GO" id="GO:0008972">
    <property type="term" value="F:phosphomethylpyrimidine kinase activity"/>
    <property type="evidence" value="ECO:0007669"/>
    <property type="project" value="InterPro"/>
</dbReference>
<dbReference type="GO" id="GO:0005829">
    <property type="term" value="C:cytosol"/>
    <property type="evidence" value="ECO:0007669"/>
    <property type="project" value="TreeGrafter"/>
</dbReference>
<dbReference type="InterPro" id="IPR029056">
    <property type="entry name" value="Ribokinase-like"/>
</dbReference>
<protein>
    <submittedName>
        <fullName evidence="2">Hydroxymethylpyrimidine/phosphomethylpyrimidine kinase</fullName>
        <ecNumber evidence="2">2.7.1.49</ecNumber>
    </submittedName>
</protein>
<keyword evidence="2" id="KW-0808">Transferase</keyword>
<dbReference type="Gene3D" id="3.40.1190.20">
    <property type="match status" value="1"/>
</dbReference>
<dbReference type="NCBIfam" id="TIGR00097">
    <property type="entry name" value="HMP-P_kinase"/>
    <property type="match status" value="1"/>
</dbReference>
<proteinExistence type="predicted"/>
<dbReference type="PANTHER" id="PTHR20858:SF17">
    <property type="entry name" value="HYDROXYMETHYLPYRIMIDINE_PHOSPHOMETHYLPYRIMIDINE KINASE THI20-RELATED"/>
    <property type="match status" value="1"/>
</dbReference>
<gene>
    <name evidence="2" type="primary">thiD_2</name>
    <name evidence="2" type="ORF">SDC9_08634</name>
</gene>
<dbReference type="GO" id="GO:0009228">
    <property type="term" value="P:thiamine biosynthetic process"/>
    <property type="evidence" value="ECO:0007669"/>
    <property type="project" value="InterPro"/>
</dbReference>
<feature type="domain" description="Pyridoxamine kinase/Phosphomethylpyrimidine kinase" evidence="1">
    <location>
        <begin position="10"/>
        <end position="250"/>
    </location>
</feature>
<accession>A0A644T875</accession>
<dbReference type="AlphaFoldDB" id="A0A644T875"/>
<comment type="caution">
    <text evidence="2">The sequence shown here is derived from an EMBL/GenBank/DDBJ whole genome shotgun (WGS) entry which is preliminary data.</text>
</comment>
<name>A0A644T875_9ZZZZ</name>
<dbReference type="InterPro" id="IPR013749">
    <property type="entry name" value="PM/HMP-P_kinase-1"/>
</dbReference>
<dbReference type="PANTHER" id="PTHR20858">
    <property type="entry name" value="PHOSPHOMETHYLPYRIMIDINE KINASE"/>
    <property type="match status" value="1"/>
</dbReference>